<keyword evidence="2" id="KW-1185">Reference proteome</keyword>
<name>A0ABW4RLC9_9BACL</name>
<protein>
    <submittedName>
        <fullName evidence="1">DUF2634 domain-containing protein</fullName>
    </submittedName>
</protein>
<evidence type="ECO:0000313" key="1">
    <source>
        <dbReference type="EMBL" id="MFD1886835.1"/>
    </source>
</evidence>
<reference evidence="2" key="1">
    <citation type="journal article" date="2019" name="Int. J. Syst. Evol. Microbiol.">
        <title>The Global Catalogue of Microorganisms (GCM) 10K type strain sequencing project: providing services to taxonomists for standard genome sequencing and annotation.</title>
        <authorList>
            <consortium name="The Broad Institute Genomics Platform"/>
            <consortium name="The Broad Institute Genome Sequencing Center for Infectious Disease"/>
            <person name="Wu L."/>
            <person name="Ma J."/>
        </authorList>
    </citation>
    <scope>NUCLEOTIDE SEQUENCE [LARGE SCALE GENOMIC DNA]</scope>
    <source>
        <strain evidence="2">CCUG 54950</strain>
    </source>
</reference>
<accession>A0ABW4RLC9</accession>
<dbReference type="RefSeq" id="WP_347326788.1">
    <property type="nucleotide sequence ID" value="NZ_JBCGUH010000015.1"/>
</dbReference>
<dbReference type="Gene3D" id="3.10.450.40">
    <property type="match status" value="1"/>
</dbReference>
<dbReference type="Pfam" id="PF10934">
    <property type="entry name" value="Sheath_initiator"/>
    <property type="match status" value="1"/>
</dbReference>
<proteinExistence type="predicted"/>
<dbReference type="Proteomes" id="UP001597233">
    <property type="component" value="Unassembled WGS sequence"/>
</dbReference>
<dbReference type="SUPFAM" id="SSF160719">
    <property type="entry name" value="gpW/gp25-like"/>
    <property type="match status" value="1"/>
</dbReference>
<organism evidence="1 2">
    <name type="scientific">Paenibacillus wenxiniae</name>
    <dbReference type="NCBI Taxonomy" id="1636843"/>
    <lineage>
        <taxon>Bacteria</taxon>
        <taxon>Bacillati</taxon>
        <taxon>Bacillota</taxon>
        <taxon>Bacilli</taxon>
        <taxon>Bacillales</taxon>
        <taxon>Paenibacillaceae</taxon>
        <taxon>Paenibacillus</taxon>
    </lineage>
</organism>
<comment type="caution">
    <text evidence="1">The sequence shown here is derived from an EMBL/GenBank/DDBJ whole genome shotgun (WGS) entry which is preliminary data.</text>
</comment>
<gene>
    <name evidence="1" type="ORF">ACFSC9_15060</name>
</gene>
<sequence length="122" mass="13558">MISPKLDADGDLIINEQGELVMIEDDDELLQCLRIGLNTNRGEWFLNPDLGIDFSLYVGKNPNEEEMRSDLADGILQESRIDSVDEITFERDLPSRQQTISFKATKKTGEVIATEGVDIGAG</sequence>
<evidence type="ECO:0000313" key="2">
    <source>
        <dbReference type="Proteomes" id="UP001597233"/>
    </source>
</evidence>
<dbReference type="InterPro" id="IPR020288">
    <property type="entry name" value="Sheath_initiator"/>
</dbReference>
<dbReference type="EMBL" id="JBHUEH010000021">
    <property type="protein sequence ID" value="MFD1886835.1"/>
    <property type="molecule type" value="Genomic_DNA"/>
</dbReference>